<evidence type="ECO:0000256" key="3">
    <source>
        <dbReference type="ARBA" id="ARBA00022485"/>
    </source>
</evidence>
<dbReference type="GO" id="GO:0030488">
    <property type="term" value="P:tRNA methylation"/>
    <property type="evidence" value="ECO:0007669"/>
    <property type="project" value="InterPro"/>
</dbReference>
<dbReference type="Pfam" id="PF04055">
    <property type="entry name" value="Radical_SAM"/>
    <property type="match status" value="1"/>
</dbReference>
<organism evidence="14">
    <name type="scientific">marine metagenome</name>
    <dbReference type="NCBI Taxonomy" id="408172"/>
    <lineage>
        <taxon>unclassified sequences</taxon>
        <taxon>metagenomes</taxon>
        <taxon>ecological metagenomes</taxon>
    </lineage>
</organism>
<evidence type="ECO:0000256" key="1">
    <source>
        <dbReference type="ARBA" id="ARBA00001966"/>
    </source>
</evidence>
<dbReference type="AlphaFoldDB" id="A0A381RQP7"/>
<dbReference type="GO" id="GO:0051539">
    <property type="term" value="F:4 iron, 4 sulfur cluster binding"/>
    <property type="evidence" value="ECO:0007669"/>
    <property type="project" value="UniProtKB-KW"/>
</dbReference>
<dbReference type="NCBIfam" id="TIGR00048">
    <property type="entry name" value="rRNA_mod_RlmN"/>
    <property type="match status" value="1"/>
</dbReference>
<dbReference type="CDD" id="cd01335">
    <property type="entry name" value="Radical_SAM"/>
    <property type="match status" value="1"/>
</dbReference>
<dbReference type="InterPro" id="IPR013785">
    <property type="entry name" value="Aldolase_TIM"/>
</dbReference>
<dbReference type="PANTHER" id="PTHR30544:SF5">
    <property type="entry name" value="RADICAL SAM CORE DOMAIN-CONTAINING PROTEIN"/>
    <property type="match status" value="1"/>
</dbReference>
<dbReference type="PIRSF" id="PIRSF006004">
    <property type="entry name" value="CHP00048"/>
    <property type="match status" value="1"/>
</dbReference>
<keyword evidence="5" id="KW-0698">rRNA processing</keyword>
<comment type="cofactor">
    <cofactor evidence="1">
        <name>[4Fe-4S] cluster</name>
        <dbReference type="ChEBI" id="CHEBI:49883"/>
    </cofactor>
</comment>
<dbReference type="InterPro" id="IPR004383">
    <property type="entry name" value="rRNA_lsu_MTrfase_RlmN/Cfr"/>
</dbReference>
<gene>
    <name evidence="14" type="ORF">METZ01_LOCUS46315</name>
</gene>
<evidence type="ECO:0000256" key="11">
    <source>
        <dbReference type="ARBA" id="ARBA00023004"/>
    </source>
</evidence>
<name>A0A381RQP7_9ZZZZ</name>
<dbReference type="Gene3D" id="3.20.20.70">
    <property type="entry name" value="Aldolase class I"/>
    <property type="match status" value="1"/>
</dbReference>
<evidence type="ECO:0000259" key="13">
    <source>
        <dbReference type="PROSITE" id="PS51918"/>
    </source>
</evidence>
<dbReference type="InterPro" id="IPR058240">
    <property type="entry name" value="rSAM_sf"/>
</dbReference>
<evidence type="ECO:0000256" key="7">
    <source>
        <dbReference type="ARBA" id="ARBA00022679"/>
    </source>
</evidence>
<evidence type="ECO:0000256" key="12">
    <source>
        <dbReference type="ARBA" id="ARBA00023014"/>
    </source>
</evidence>
<proteinExistence type="inferred from homology"/>
<keyword evidence="7" id="KW-0808">Transferase</keyword>
<dbReference type="SFLD" id="SFLDS00029">
    <property type="entry name" value="Radical_SAM"/>
    <property type="match status" value="1"/>
</dbReference>
<accession>A0A381RQP7</accession>
<evidence type="ECO:0000256" key="8">
    <source>
        <dbReference type="ARBA" id="ARBA00022691"/>
    </source>
</evidence>
<protein>
    <recommendedName>
        <fullName evidence="13">Radical SAM core domain-containing protein</fullName>
    </recommendedName>
</protein>
<dbReference type="PANTHER" id="PTHR30544">
    <property type="entry name" value="23S RRNA METHYLTRANSFERASE"/>
    <property type="match status" value="1"/>
</dbReference>
<dbReference type="PROSITE" id="PS51918">
    <property type="entry name" value="RADICAL_SAM"/>
    <property type="match status" value="1"/>
</dbReference>
<comment type="subcellular location">
    <subcellularLocation>
        <location evidence="2">Cytoplasm</location>
    </subcellularLocation>
</comment>
<keyword evidence="4" id="KW-0963">Cytoplasm</keyword>
<sequence>MTSQVELIGMTRDELRLFVSELGERQFRGNQLFSWIHEHAVVDLDEMTNLPKEFRSQLRLSAEMDIPEIVDMVPSAETSSRKFLFKLRDGLKIETVFIPEGKRKTVCLSSQVGCSLGCKFCATAKMGLLRNLTAGEIVGQLLAVRRETGERITNIVFMGMGEPMLNYQKVLKSAYIINDDDGMNISTRKITISTVGIAKRIRQFTKEKHPFKLALSLNATDETQRASLMPITKKYSIKDCLEALKEYTDRSRKRVTLEYVLMSGTNDSPADARRLASFMKKLNCKLNVIPYNPVVGEPFKRPTVHQLEKFTSNVTGGRNMVTVRWSQGKDINAACGQLYVENVEKTVRNQTVVSA</sequence>
<dbReference type="InterPro" id="IPR048641">
    <property type="entry name" value="RlmN_N"/>
</dbReference>
<evidence type="ECO:0000313" key="14">
    <source>
        <dbReference type="EMBL" id="SUZ93461.1"/>
    </source>
</evidence>
<dbReference type="GO" id="GO:0070475">
    <property type="term" value="P:rRNA base methylation"/>
    <property type="evidence" value="ECO:0007669"/>
    <property type="project" value="InterPro"/>
</dbReference>
<dbReference type="InterPro" id="IPR027492">
    <property type="entry name" value="RNA_MTrfase_RlmN"/>
</dbReference>
<dbReference type="SUPFAM" id="SSF102114">
    <property type="entry name" value="Radical SAM enzymes"/>
    <property type="match status" value="1"/>
</dbReference>
<dbReference type="Gene3D" id="1.10.150.530">
    <property type="match status" value="1"/>
</dbReference>
<dbReference type="Pfam" id="PF21016">
    <property type="entry name" value="RlmN_N"/>
    <property type="match status" value="1"/>
</dbReference>
<reference evidence="14" key="1">
    <citation type="submission" date="2018-05" db="EMBL/GenBank/DDBJ databases">
        <authorList>
            <person name="Lanie J.A."/>
            <person name="Ng W.-L."/>
            <person name="Kazmierczak K.M."/>
            <person name="Andrzejewski T.M."/>
            <person name="Davidsen T.M."/>
            <person name="Wayne K.J."/>
            <person name="Tettelin H."/>
            <person name="Glass J.I."/>
            <person name="Rusch D."/>
            <person name="Podicherti R."/>
            <person name="Tsui H.-C.T."/>
            <person name="Winkler M.E."/>
        </authorList>
    </citation>
    <scope>NUCLEOTIDE SEQUENCE</scope>
</reference>
<keyword evidence="10" id="KW-0479">Metal-binding</keyword>
<dbReference type="GO" id="GO:0005737">
    <property type="term" value="C:cytoplasm"/>
    <property type="evidence" value="ECO:0007669"/>
    <property type="project" value="UniProtKB-SubCell"/>
</dbReference>
<feature type="domain" description="Radical SAM core" evidence="13">
    <location>
        <begin position="100"/>
        <end position="330"/>
    </location>
</feature>
<dbReference type="SFLD" id="SFLDG01062">
    <property type="entry name" value="methyltransferase_(Class_A)"/>
    <property type="match status" value="1"/>
</dbReference>
<dbReference type="HAMAP" id="MF_01849">
    <property type="entry name" value="RNA_methyltr_RlmN"/>
    <property type="match status" value="1"/>
</dbReference>
<keyword evidence="12" id="KW-0411">Iron-sulfur</keyword>
<dbReference type="InterPro" id="IPR040072">
    <property type="entry name" value="Methyltransferase_A"/>
</dbReference>
<keyword evidence="6" id="KW-0489">Methyltransferase</keyword>
<evidence type="ECO:0000256" key="9">
    <source>
        <dbReference type="ARBA" id="ARBA00022694"/>
    </source>
</evidence>
<dbReference type="GO" id="GO:0046872">
    <property type="term" value="F:metal ion binding"/>
    <property type="evidence" value="ECO:0007669"/>
    <property type="project" value="UniProtKB-KW"/>
</dbReference>
<evidence type="ECO:0000256" key="4">
    <source>
        <dbReference type="ARBA" id="ARBA00022490"/>
    </source>
</evidence>
<dbReference type="FunFam" id="3.20.20.70:FF:000014">
    <property type="entry name" value="Probable dual-specificity RNA methyltransferase RlmN"/>
    <property type="match status" value="1"/>
</dbReference>
<dbReference type="InterPro" id="IPR007197">
    <property type="entry name" value="rSAM"/>
</dbReference>
<evidence type="ECO:0000256" key="5">
    <source>
        <dbReference type="ARBA" id="ARBA00022552"/>
    </source>
</evidence>
<dbReference type="EMBL" id="UINC01002149">
    <property type="protein sequence ID" value="SUZ93461.1"/>
    <property type="molecule type" value="Genomic_DNA"/>
</dbReference>
<keyword evidence="9" id="KW-0819">tRNA processing</keyword>
<keyword evidence="11" id="KW-0408">Iron</keyword>
<keyword evidence="3" id="KW-0004">4Fe-4S</keyword>
<evidence type="ECO:0000256" key="6">
    <source>
        <dbReference type="ARBA" id="ARBA00022603"/>
    </source>
</evidence>
<dbReference type="GO" id="GO:0008173">
    <property type="term" value="F:RNA methyltransferase activity"/>
    <property type="evidence" value="ECO:0007669"/>
    <property type="project" value="InterPro"/>
</dbReference>
<evidence type="ECO:0000256" key="2">
    <source>
        <dbReference type="ARBA" id="ARBA00004496"/>
    </source>
</evidence>
<keyword evidence="8" id="KW-0949">S-adenosyl-L-methionine</keyword>
<evidence type="ECO:0000256" key="10">
    <source>
        <dbReference type="ARBA" id="ARBA00022723"/>
    </source>
</evidence>
<dbReference type="SFLD" id="SFLDF00275">
    <property type="entry name" value="adenosine_C2_methyltransferase"/>
    <property type="match status" value="1"/>
</dbReference>